<evidence type="ECO:0008006" key="4">
    <source>
        <dbReference type="Google" id="ProtNLM"/>
    </source>
</evidence>
<evidence type="ECO:0000313" key="2">
    <source>
        <dbReference type="EMBL" id="KAL2919070.1"/>
    </source>
</evidence>
<keyword evidence="1" id="KW-0812">Transmembrane</keyword>
<reference evidence="2 3" key="1">
    <citation type="submission" date="2023-09" db="EMBL/GenBank/DDBJ databases">
        <title>Pangenome analysis of Batrachochytrium dendrobatidis and related Chytrids.</title>
        <authorList>
            <person name="Yacoub M.N."/>
            <person name="Stajich J.E."/>
            <person name="James T.Y."/>
        </authorList>
    </citation>
    <scope>NUCLEOTIDE SEQUENCE [LARGE SCALE GENOMIC DNA]</scope>
    <source>
        <strain evidence="2 3">JEL0888</strain>
    </source>
</reference>
<name>A0ABR4NHR3_9FUNG</name>
<protein>
    <recommendedName>
        <fullName evidence="4">Transmembrane protein</fullName>
    </recommendedName>
</protein>
<feature type="transmembrane region" description="Helical" evidence="1">
    <location>
        <begin position="13"/>
        <end position="37"/>
    </location>
</feature>
<keyword evidence="1" id="KW-0472">Membrane</keyword>
<accession>A0ABR4NHR3</accession>
<gene>
    <name evidence="2" type="ORF">HK105_201340</name>
</gene>
<feature type="transmembrane region" description="Helical" evidence="1">
    <location>
        <begin position="94"/>
        <end position="115"/>
    </location>
</feature>
<organism evidence="2 3">
    <name type="scientific">Polyrhizophydium stewartii</name>
    <dbReference type="NCBI Taxonomy" id="2732419"/>
    <lineage>
        <taxon>Eukaryota</taxon>
        <taxon>Fungi</taxon>
        <taxon>Fungi incertae sedis</taxon>
        <taxon>Chytridiomycota</taxon>
        <taxon>Chytridiomycota incertae sedis</taxon>
        <taxon>Chytridiomycetes</taxon>
        <taxon>Rhizophydiales</taxon>
        <taxon>Rhizophydiales incertae sedis</taxon>
        <taxon>Polyrhizophydium</taxon>
    </lineage>
</organism>
<feature type="transmembrane region" description="Helical" evidence="1">
    <location>
        <begin position="601"/>
        <end position="622"/>
    </location>
</feature>
<keyword evidence="3" id="KW-1185">Reference proteome</keyword>
<feature type="transmembrane region" description="Helical" evidence="1">
    <location>
        <begin position="571"/>
        <end position="594"/>
    </location>
</feature>
<dbReference type="EMBL" id="JADGIZ020000004">
    <property type="protein sequence ID" value="KAL2919070.1"/>
    <property type="molecule type" value="Genomic_DNA"/>
</dbReference>
<dbReference type="Proteomes" id="UP001527925">
    <property type="component" value="Unassembled WGS sequence"/>
</dbReference>
<sequence>MVQWYWDFVVSPVIINIAAAVTRVSAIGLAWSLMSWWARHFGVIRLAAAFHLKPLGAWIALLARGPALFRSPYANDEARSELERRRRAKREHTPAAYSVMAISVLIFLVLCSHLAQATDVLFAKLLRTVEGLYPSPVVDPDTPGNVSSTVPAIGIALSYAELAAYCSAGGVLSCPSSGPWWDKSYQLMRQQVLPYASLPPSIPSSRLFANLTWSPSGIVTKTVASDGSTSTVPTLLLSASAIAQDPAVVALDNMTLAIPLVDSSLFVNISRSSVFVQSAWQATAASGAAGTPMLAETLITLASPFDAGSFSADPKFSFYGPGASQSGSVKQDWLALMTQQSNSLGQGTVLWSGNVSSSPVPFAAIVDPTVVDVSGAASNARSLVTSNATIYGGALCATANFRDGSTFEMLFVTLADPASPALMRGVRGLVWNNLQTGAHESPLYVVAKAMLLTDVEACRVFDIGMADDAALDAHMLLVARCSKQGSCRVPTIVPVPRSPQPVISLNFNATVFNVRNTTTAAAAAAAHTSEYYINYTPANGANMPMSRLWMYEPGQTFPGVCDASTKQCSGVILPVWLVLAIVVLVILTEVAGSLIEEIMDIVIYGFLSTTGPYLLSLGPAVFSYDSLVLARLTSRAGYIGVQPVGQHTASFHISRAGSSSDLLTLGRGKTRSVDHLSNPDARRPLTIRRVRDAIPLAEKDRVQLANL</sequence>
<comment type="caution">
    <text evidence="2">The sequence shown here is derived from an EMBL/GenBank/DDBJ whole genome shotgun (WGS) entry which is preliminary data.</text>
</comment>
<evidence type="ECO:0000313" key="3">
    <source>
        <dbReference type="Proteomes" id="UP001527925"/>
    </source>
</evidence>
<keyword evidence="1" id="KW-1133">Transmembrane helix</keyword>
<evidence type="ECO:0000256" key="1">
    <source>
        <dbReference type="SAM" id="Phobius"/>
    </source>
</evidence>
<proteinExistence type="predicted"/>